<comment type="catalytic activity">
    <reaction evidence="1 7">
        <text>D-glucuronate = D-fructuronate</text>
        <dbReference type="Rhea" id="RHEA:13049"/>
        <dbReference type="ChEBI" id="CHEBI:58720"/>
        <dbReference type="ChEBI" id="CHEBI:59863"/>
        <dbReference type="EC" id="5.3.1.12"/>
    </reaction>
</comment>
<evidence type="ECO:0000256" key="1">
    <source>
        <dbReference type="ARBA" id="ARBA00001165"/>
    </source>
</evidence>
<dbReference type="InterPro" id="IPR032466">
    <property type="entry name" value="Metal_Hydrolase"/>
</dbReference>
<dbReference type="AlphaFoldDB" id="A0A2T0RDX1"/>
<evidence type="ECO:0000313" key="8">
    <source>
        <dbReference type="EMBL" id="PRY19339.1"/>
    </source>
</evidence>
<dbReference type="UniPathway" id="UPA00246"/>
<evidence type="ECO:0000256" key="6">
    <source>
        <dbReference type="ARBA" id="ARBA00023235"/>
    </source>
</evidence>
<evidence type="ECO:0000313" key="9">
    <source>
        <dbReference type="Proteomes" id="UP000239480"/>
    </source>
</evidence>
<comment type="catalytic activity">
    <reaction evidence="7">
        <text>aldehydo-D-galacturonate = keto-D-tagaturonate</text>
        <dbReference type="Rhea" id="RHEA:27702"/>
        <dbReference type="ChEBI" id="CHEBI:12952"/>
        <dbReference type="ChEBI" id="CHEBI:17886"/>
    </reaction>
</comment>
<dbReference type="OrthoDB" id="9766564at2"/>
<dbReference type="EC" id="5.3.1.12" evidence="4 7"/>
<name>A0A2T0RDX1_9RHOB</name>
<accession>A0A2T0RDX1</accession>
<evidence type="ECO:0000256" key="4">
    <source>
        <dbReference type="ARBA" id="ARBA00012546"/>
    </source>
</evidence>
<gene>
    <name evidence="7" type="primary">uxaC</name>
    <name evidence="8" type="ORF">CLV78_1246</name>
</gene>
<dbReference type="PANTHER" id="PTHR30068:SF4">
    <property type="entry name" value="URONATE ISOMERASE"/>
    <property type="match status" value="1"/>
</dbReference>
<proteinExistence type="inferred from homology"/>
<evidence type="ECO:0000256" key="3">
    <source>
        <dbReference type="ARBA" id="ARBA00008397"/>
    </source>
</evidence>
<organism evidence="8 9">
    <name type="scientific">Aliiruegeria haliotis</name>
    <dbReference type="NCBI Taxonomy" id="1280846"/>
    <lineage>
        <taxon>Bacteria</taxon>
        <taxon>Pseudomonadati</taxon>
        <taxon>Pseudomonadota</taxon>
        <taxon>Alphaproteobacteria</taxon>
        <taxon>Rhodobacterales</taxon>
        <taxon>Roseobacteraceae</taxon>
        <taxon>Aliiruegeria</taxon>
    </lineage>
</organism>
<dbReference type="EMBL" id="PVTD01000024">
    <property type="protein sequence ID" value="PRY19339.1"/>
    <property type="molecule type" value="Genomic_DNA"/>
</dbReference>
<comment type="pathway">
    <text evidence="2 7">Carbohydrate metabolism; pentose and glucuronate interconversion.</text>
</comment>
<comment type="similarity">
    <text evidence="3 7">Belongs to the metallo-dependent hydrolases superfamily. Uronate isomerase family.</text>
</comment>
<dbReference type="GO" id="GO:0042840">
    <property type="term" value="P:D-glucuronate catabolic process"/>
    <property type="evidence" value="ECO:0007669"/>
    <property type="project" value="TreeGrafter"/>
</dbReference>
<dbReference type="RefSeq" id="WP_106208543.1">
    <property type="nucleotide sequence ID" value="NZ_PVTD01000024.1"/>
</dbReference>
<dbReference type="Gene3D" id="1.10.2020.10">
    <property type="entry name" value="uronate isomerase, domain 2, chain A"/>
    <property type="match status" value="1"/>
</dbReference>
<evidence type="ECO:0000256" key="2">
    <source>
        <dbReference type="ARBA" id="ARBA00004892"/>
    </source>
</evidence>
<sequence>MANFMDDTLLLNSKTAVRLFEDHAKACPVLDFHCHLDPVWIADDTQFDDVVDAWLTYDPYKWRAMRINGIAEERITGNASKADKFAAWAETLPRLAGNPLFHWSYMELKQFFGVEALLTPETADAIHAKCNERLSQPGMSARGILSQLNVEMVCTSDDLLDSLDAHRRAVGQTAPGVLPSLRADSVVAIDSGTYAEWLKKLGKSVGFAVESLDDLERAVSARLDVFDALGCCVADLGLDRAAFVETPRAEASGLLDRLLSGENLDAAGALALKSWLIAFLGTEYARRNWVMQLHVGAHRYTSSRLRELVGAAGGFACMGPSVDIIAICSLLDHLESQGSLPRTILFNLNPTDTAMFASVTGSFVEDGVPGKVQYGPAWWYNDHEPGMRNHLEVLASTGVLGRFIGMTTDSRSVLSYVRHEYFRRILCDTVGTWVEAGKLPGDARHAGQLIEDICVNNARSWLNG</sequence>
<dbReference type="PANTHER" id="PTHR30068">
    <property type="entry name" value="URONATE ISOMERASE"/>
    <property type="match status" value="1"/>
</dbReference>
<protein>
    <recommendedName>
        <fullName evidence="5 7">Uronate isomerase</fullName>
        <ecNumber evidence="4 7">5.3.1.12</ecNumber>
    </recommendedName>
    <alternativeName>
        <fullName evidence="7">Glucuronate isomerase</fullName>
    </alternativeName>
    <alternativeName>
        <fullName evidence="7">Uronic isomerase</fullName>
    </alternativeName>
</protein>
<dbReference type="HAMAP" id="MF_00675">
    <property type="entry name" value="UxaC"/>
    <property type="match status" value="1"/>
</dbReference>
<keyword evidence="6 7" id="KW-0413">Isomerase</keyword>
<comment type="caution">
    <text evidence="8">The sequence shown here is derived from an EMBL/GenBank/DDBJ whole genome shotgun (WGS) entry which is preliminary data.</text>
</comment>
<dbReference type="Proteomes" id="UP000239480">
    <property type="component" value="Unassembled WGS sequence"/>
</dbReference>
<dbReference type="NCBIfam" id="NF002794">
    <property type="entry name" value="PRK02925.1"/>
    <property type="match status" value="1"/>
</dbReference>
<evidence type="ECO:0000256" key="5">
    <source>
        <dbReference type="ARBA" id="ARBA00020555"/>
    </source>
</evidence>
<dbReference type="GO" id="GO:0008880">
    <property type="term" value="F:glucuronate isomerase activity"/>
    <property type="evidence" value="ECO:0007669"/>
    <property type="project" value="UniProtKB-UniRule"/>
</dbReference>
<dbReference type="Gene3D" id="3.20.20.140">
    <property type="entry name" value="Metal-dependent hydrolases"/>
    <property type="match status" value="1"/>
</dbReference>
<dbReference type="InterPro" id="IPR003766">
    <property type="entry name" value="Uronate_isomerase"/>
</dbReference>
<keyword evidence="9" id="KW-1185">Reference proteome</keyword>
<dbReference type="GO" id="GO:0019698">
    <property type="term" value="P:D-galacturonate catabolic process"/>
    <property type="evidence" value="ECO:0007669"/>
    <property type="project" value="TreeGrafter"/>
</dbReference>
<dbReference type="Pfam" id="PF02614">
    <property type="entry name" value="UxaC"/>
    <property type="match status" value="1"/>
</dbReference>
<reference evidence="8 9" key="1">
    <citation type="submission" date="2018-03" db="EMBL/GenBank/DDBJ databases">
        <title>Genomic Encyclopedia of Archaeal and Bacterial Type Strains, Phase II (KMG-II): from individual species to whole genera.</title>
        <authorList>
            <person name="Goeker M."/>
        </authorList>
    </citation>
    <scope>NUCLEOTIDE SEQUENCE [LARGE SCALE GENOMIC DNA]</scope>
    <source>
        <strain evidence="8 9">DSM 29328</strain>
    </source>
</reference>
<dbReference type="SUPFAM" id="SSF51556">
    <property type="entry name" value="Metallo-dependent hydrolases"/>
    <property type="match status" value="1"/>
</dbReference>
<evidence type="ECO:0000256" key="7">
    <source>
        <dbReference type="HAMAP-Rule" id="MF_00675"/>
    </source>
</evidence>